<dbReference type="Proteomes" id="UP000204221">
    <property type="component" value="Chromosome"/>
</dbReference>
<protein>
    <submittedName>
        <fullName evidence="1">Dihydrofolate reductase</fullName>
        <ecNumber evidence="1">1.5.1.3</ecNumber>
    </submittedName>
</protein>
<keyword evidence="2" id="KW-1185">Reference proteome</keyword>
<keyword evidence="1" id="KW-0560">Oxidoreductase</keyword>
<reference evidence="1 2" key="1">
    <citation type="submission" date="2017-07" db="EMBL/GenBank/DDBJ databases">
        <title>Complete genome sequence of Actinoalloteichus hoggarensis DSM 45943, type strain of Actinoalloteichus hoggarensis.</title>
        <authorList>
            <person name="Ruckert C."/>
            <person name="Nouioui I."/>
            <person name="Willmese J."/>
            <person name="van Wezel G."/>
            <person name="Klenk H.-P."/>
            <person name="Kalinowski J."/>
            <person name="Zotchev S.B."/>
        </authorList>
    </citation>
    <scope>NUCLEOTIDE SEQUENCE [LARGE SCALE GENOMIC DNA]</scope>
    <source>
        <strain evidence="1 2">DSM 45943</strain>
    </source>
</reference>
<dbReference type="PANTHER" id="PTHR38011">
    <property type="entry name" value="DIHYDROFOLATE REDUCTASE FAMILY PROTEIN (AFU_ORTHOLOGUE AFUA_8G06820)"/>
    <property type="match status" value="1"/>
</dbReference>
<proteinExistence type="predicted"/>
<sequence length="190" mass="20817">MRDVVYSLSVSLDGFMRSVDGDISWSEPDAELLEFHNELARAVGTSLYGRRLYEDMAAYWPSVADDPAANPQEADFARIWLDMPKVVFSRTLARVEHNSRLVADDLAGEVARLKALPGGDLELGGAGIAASFLREGLIDEFRLFVHPVVLGGGTPYFPASSAPVPLRLAGTRVFDSSGVVFLRYRRAGRE</sequence>
<dbReference type="GO" id="GO:0004146">
    <property type="term" value="F:dihydrofolate reductase activity"/>
    <property type="evidence" value="ECO:0007669"/>
    <property type="project" value="UniProtKB-EC"/>
</dbReference>
<dbReference type="Gene3D" id="3.40.430.10">
    <property type="entry name" value="Dihydrofolate Reductase, subunit A"/>
    <property type="match status" value="1"/>
</dbReference>
<name>A0A221W4L1_9PSEU</name>
<dbReference type="RefSeq" id="WP_093941834.1">
    <property type="nucleotide sequence ID" value="NZ_CP022521.1"/>
</dbReference>
<dbReference type="InterPro" id="IPR024072">
    <property type="entry name" value="DHFR-like_dom_sf"/>
</dbReference>
<dbReference type="InterPro" id="IPR050765">
    <property type="entry name" value="Riboflavin_Biosynth_HTPR"/>
</dbReference>
<organism evidence="1 2">
    <name type="scientific">Actinoalloteichus hoggarensis</name>
    <dbReference type="NCBI Taxonomy" id="1470176"/>
    <lineage>
        <taxon>Bacteria</taxon>
        <taxon>Bacillati</taxon>
        <taxon>Actinomycetota</taxon>
        <taxon>Actinomycetes</taxon>
        <taxon>Pseudonocardiales</taxon>
        <taxon>Pseudonocardiaceae</taxon>
        <taxon>Actinoalloteichus</taxon>
    </lineage>
</organism>
<dbReference type="KEGG" id="ahg:AHOG_14425"/>
<dbReference type="PANTHER" id="PTHR38011:SF11">
    <property type="entry name" value="2,5-DIAMINO-6-RIBOSYLAMINO-4(3H)-PYRIMIDINONE 5'-PHOSPHATE REDUCTASE"/>
    <property type="match status" value="1"/>
</dbReference>
<dbReference type="SUPFAM" id="SSF53597">
    <property type="entry name" value="Dihydrofolate reductase-like"/>
    <property type="match status" value="1"/>
</dbReference>
<evidence type="ECO:0000313" key="1">
    <source>
        <dbReference type="EMBL" id="ASO20527.1"/>
    </source>
</evidence>
<dbReference type="EMBL" id="CP022521">
    <property type="protein sequence ID" value="ASO20527.1"/>
    <property type="molecule type" value="Genomic_DNA"/>
</dbReference>
<dbReference type="GO" id="GO:0008703">
    <property type="term" value="F:5-amino-6-(5-phosphoribosylamino)uracil reductase activity"/>
    <property type="evidence" value="ECO:0007669"/>
    <property type="project" value="InterPro"/>
</dbReference>
<gene>
    <name evidence="1" type="primary">folA</name>
    <name evidence="1" type="ORF">AHOG_14425</name>
</gene>
<dbReference type="Pfam" id="PF01872">
    <property type="entry name" value="RibD_C"/>
    <property type="match status" value="1"/>
</dbReference>
<dbReference type="EC" id="1.5.1.3" evidence="1"/>
<evidence type="ECO:0000313" key="2">
    <source>
        <dbReference type="Proteomes" id="UP000204221"/>
    </source>
</evidence>
<dbReference type="AlphaFoldDB" id="A0A221W4L1"/>
<dbReference type="OrthoDB" id="7949219at2"/>
<dbReference type="InterPro" id="IPR002734">
    <property type="entry name" value="RibDG_C"/>
</dbReference>
<dbReference type="GO" id="GO:0009231">
    <property type="term" value="P:riboflavin biosynthetic process"/>
    <property type="evidence" value="ECO:0007669"/>
    <property type="project" value="InterPro"/>
</dbReference>
<accession>A0A221W4L1</accession>